<gene>
    <name evidence="1" type="ORF">RV045_07880</name>
</gene>
<name>A0ACC6P3F1_9BURK</name>
<protein>
    <submittedName>
        <fullName evidence="1">Uncharacterized protein</fullName>
    </submittedName>
</protein>
<comment type="caution">
    <text evidence="1">The sequence shown here is derived from an EMBL/GenBank/DDBJ whole genome shotgun (WGS) entry which is preliminary data.</text>
</comment>
<evidence type="ECO:0000313" key="1">
    <source>
        <dbReference type="EMBL" id="MEJ7138349.1"/>
    </source>
</evidence>
<keyword evidence="2" id="KW-1185">Reference proteome</keyword>
<dbReference type="Proteomes" id="UP001364695">
    <property type="component" value="Unassembled WGS sequence"/>
</dbReference>
<accession>A0ACC6P3F1</accession>
<organism evidence="1 2">
    <name type="scientific">Amphibiibacter pelophylacis</name>
    <dbReference type="NCBI Taxonomy" id="1799477"/>
    <lineage>
        <taxon>Bacteria</taxon>
        <taxon>Pseudomonadati</taxon>
        <taxon>Pseudomonadota</taxon>
        <taxon>Betaproteobacteria</taxon>
        <taxon>Burkholderiales</taxon>
        <taxon>Sphaerotilaceae</taxon>
        <taxon>Amphibiibacter</taxon>
    </lineage>
</organism>
<reference evidence="1" key="1">
    <citation type="submission" date="2023-10" db="EMBL/GenBank/DDBJ databases">
        <title>Amphibacter perezi, gen. nov., sp. nov. a novel taxa of the family Comamonadaceae, class Betaproteobacteria isolated from the skin microbiota of Pelophylax perezi from different populations.</title>
        <authorList>
            <person name="Costa S."/>
            <person name="Proenca D.N."/>
            <person name="Lopes I."/>
            <person name="Morais P.V."/>
        </authorList>
    </citation>
    <scope>NUCLEOTIDE SEQUENCE</scope>
    <source>
        <strain evidence="1">SL12-8</strain>
    </source>
</reference>
<evidence type="ECO:0000313" key="2">
    <source>
        <dbReference type="Proteomes" id="UP001364695"/>
    </source>
</evidence>
<sequence length="232" mass="23314">MTQHTNKIVAAALLSLAGLYSANASAALVTDAHGNTGYDTMEECTAAVQSGAAKFYKSFTHKPALRRAGEVRVQKMELSKSPIGVAAGNIAGMCDKGAAHKLGRDGVSKVLQGKYVPYGPDMMVNVYYNRAGKAVRVTMEQCDNWFSGNLPAGFVKASAPVAAAPAAPAAPAMMAAPAAPAMAAAAPIVRQVAPAAPASAVAGISTPALIGLGVVAAGVAAAVVNSSTTSHH</sequence>
<proteinExistence type="predicted"/>
<dbReference type="EMBL" id="JAWDIE010000010">
    <property type="protein sequence ID" value="MEJ7138349.1"/>
    <property type="molecule type" value="Genomic_DNA"/>
</dbReference>